<dbReference type="AlphaFoldDB" id="A0A9W9SZG4"/>
<comment type="caution">
    <text evidence="2">The sequence shown here is derived from an EMBL/GenBank/DDBJ whole genome shotgun (WGS) entry which is preliminary data.</text>
</comment>
<proteinExistence type="predicted"/>
<accession>A0A9W9SZG4</accession>
<dbReference type="OrthoDB" id="4509841at2759"/>
<name>A0A9W9SZG4_9EURO</name>
<feature type="compositionally biased region" description="Acidic residues" evidence="1">
    <location>
        <begin position="10"/>
        <end position="21"/>
    </location>
</feature>
<dbReference type="Proteomes" id="UP001150904">
    <property type="component" value="Unassembled WGS sequence"/>
</dbReference>
<dbReference type="GeneID" id="83179051"/>
<dbReference type="EMBL" id="JAPQKR010000012">
    <property type="protein sequence ID" value="KAJ5203809.1"/>
    <property type="molecule type" value="Genomic_DNA"/>
</dbReference>
<organism evidence="2 3">
    <name type="scientific">Penicillium cinerascens</name>
    <dbReference type="NCBI Taxonomy" id="70096"/>
    <lineage>
        <taxon>Eukaryota</taxon>
        <taxon>Fungi</taxon>
        <taxon>Dikarya</taxon>
        <taxon>Ascomycota</taxon>
        <taxon>Pezizomycotina</taxon>
        <taxon>Eurotiomycetes</taxon>
        <taxon>Eurotiomycetidae</taxon>
        <taxon>Eurotiales</taxon>
        <taxon>Aspergillaceae</taxon>
        <taxon>Penicillium</taxon>
    </lineage>
</organism>
<gene>
    <name evidence="2" type="ORF">N7498_004688</name>
</gene>
<feature type="region of interest" description="Disordered" evidence="1">
    <location>
        <begin position="1"/>
        <end position="24"/>
    </location>
</feature>
<reference evidence="2" key="1">
    <citation type="submission" date="2022-12" db="EMBL/GenBank/DDBJ databases">
        <authorList>
            <person name="Petersen C."/>
        </authorList>
    </citation>
    <scope>NUCLEOTIDE SEQUENCE</scope>
    <source>
        <strain evidence="2">IBT 15544</strain>
    </source>
</reference>
<evidence type="ECO:0000256" key="1">
    <source>
        <dbReference type="SAM" id="MobiDB-lite"/>
    </source>
</evidence>
<evidence type="ECO:0000313" key="2">
    <source>
        <dbReference type="EMBL" id="KAJ5203809.1"/>
    </source>
</evidence>
<reference evidence="2" key="2">
    <citation type="journal article" date="2023" name="IMA Fungus">
        <title>Comparative genomic study of the Penicillium genus elucidates a diverse pangenome and 15 lateral gene transfer events.</title>
        <authorList>
            <person name="Petersen C."/>
            <person name="Sorensen T."/>
            <person name="Nielsen M.R."/>
            <person name="Sondergaard T.E."/>
            <person name="Sorensen J.L."/>
            <person name="Fitzpatrick D.A."/>
            <person name="Frisvad J.C."/>
            <person name="Nielsen K.L."/>
        </authorList>
    </citation>
    <scope>NUCLEOTIDE SEQUENCE</scope>
    <source>
        <strain evidence="2">IBT 15544</strain>
    </source>
</reference>
<keyword evidence="3" id="KW-1185">Reference proteome</keyword>
<sequence>MSKKCRVGEPEDIIDEQPDDSDWLRPPVPILCKSSPPVILTDAPTIEDPDDDIWYEVSERSDDDQSQQ</sequence>
<evidence type="ECO:0000313" key="3">
    <source>
        <dbReference type="Proteomes" id="UP001150904"/>
    </source>
</evidence>
<protein>
    <submittedName>
        <fullName evidence="2">Uncharacterized protein</fullName>
    </submittedName>
</protein>
<dbReference type="RefSeq" id="XP_058308288.1">
    <property type="nucleotide sequence ID" value="XM_058451750.1"/>
</dbReference>